<name>A0A846VZF7_9NOCA</name>
<sequence>MHRFPSRGGMPPTEFDATGVDGIEAERERLADFWVRLIDRSVRDVASAGDRR</sequence>
<protein>
    <submittedName>
        <fullName evidence="2">Uncharacterized protein</fullName>
    </submittedName>
</protein>
<dbReference type="Proteomes" id="UP000572007">
    <property type="component" value="Unassembled WGS sequence"/>
</dbReference>
<reference evidence="2 3" key="1">
    <citation type="submission" date="2020-04" db="EMBL/GenBank/DDBJ databases">
        <title>MicrobeNet Type strains.</title>
        <authorList>
            <person name="Nicholson A.C."/>
        </authorList>
    </citation>
    <scope>NUCLEOTIDE SEQUENCE [LARGE SCALE GENOMIC DNA]</scope>
    <source>
        <strain evidence="2 3">DSM 44960</strain>
    </source>
</reference>
<gene>
    <name evidence="2" type="ORF">HGA10_01625</name>
</gene>
<dbReference type="RefSeq" id="WP_157104846.1">
    <property type="nucleotide sequence ID" value="NZ_JAAXOM010000001.1"/>
</dbReference>
<organism evidence="2 3">
    <name type="scientific">Nocardia coubleae</name>
    <dbReference type="NCBI Taxonomy" id="356147"/>
    <lineage>
        <taxon>Bacteria</taxon>
        <taxon>Bacillati</taxon>
        <taxon>Actinomycetota</taxon>
        <taxon>Actinomycetes</taxon>
        <taxon>Mycobacteriales</taxon>
        <taxon>Nocardiaceae</taxon>
        <taxon>Nocardia</taxon>
    </lineage>
</organism>
<proteinExistence type="predicted"/>
<keyword evidence="3" id="KW-1185">Reference proteome</keyword>
<evidence type="ECO:0000313" key="2">
    <source>
        <dbReference type="EMBL" id="NKX86013.1"/>
    </source>
</evidence>
<feature type="region of interest" description="Disordered" evidence="1">
    <location>
        <begin position="1"/>
        <end position="20"/>
    </location>
</feature>
<comment type="caution">
    <text evidence="2">The sequence shown here is derived from an EMBL/GenBank/DDBJ whole genome shotgun (WGS) entry which is preliminary data.</text>
</comment>
<dbReference type="AlphaFoldDB" id="A0A846VZF7"/>
<evidence type="ECO:0000313" key="3">
    <source>
        <dbReference type="Proteomes" id="UP000572007"/>
    </source>
</evidence>
<evidence type="ECO:0000256" key="1">
    <source>
        <dbReference type="SAM" id="MobiDB-lite"/>
    </source>
</evidence>
<accession>A0A846VZF7</accession>
<dbReference type="EMBL" id="JAAXOM010000001">
    <property type="protein sequence ID" value="NKX86013.1"/>
    <property type="molecule type" value="Genomic_DNA"/>
</dbReference>